<feature type="coiled-coil region" evidence="1">
    <location>
        <begin position="184"/>
        <end position="246"/>
    </location>
</feature>
<accession>A0A1A9WAK1</accession>
<evidence type="ECO:0008006" key="5">
    <source>
        <dbReference type="Google" id="ProtNLM"/>
    </source>
</evidence>
<dbReference type="GO" id="GO:0000077">
    <property type="term" value="P:DNA damage checkpoint signaling"/>
    <property type="evidence" value="ECO:0007669"/>
    <property type="project" value="InterPro"/>
</dbReference>
<dbReference type="InterPro" id="IPR016024">
    <property type="entry name" value="ARM-type_fold"/>
</dbReference>
<evidence type="ECO:0000313" key="3">
    <source>
        <dbReference type="EnsemblMetazoa" id="GBRI012296-PA"/>
    </source>
</evidence>
<keyword evidence="4" id="KW-1185">Reference proteome</keyword>
<evidence type="ECO:0000313" key="4">
    <source>
        <dbReference type="Proteomes" id="UP000091820"/>
    </source>
</evidence>
<feature type="region of interest" description="Disordered" evidence="2">
    <location>
        <begin position="661"/>
        <end position="712"/>
    </location>
</feature>
<feature type="compositionally biased region" description="Acidic residues" evidence="2">
    <location>
        <begin position="661"/>
        <end position="676"/>
    </location>
</feature>
<dbReference type="GO" id="GO:0006281">
    <property type="term" value="P:DNA repair"/>
    <property type="evidence" value="ECO:0007669"/>
    <property type="project" value="TreeGrafter"/>
</dbReference>
<dbReference type="InterPro" id="IPR033349">
    <property type="entry name" value="ATRIP"/>
</dbReference>
<reference evidence="4" key="1">
    <citation type="submission" date="2014-03" db="EMBL/GenBank/DDBJ databases">
        <authorList>
            <person name="Aksoy S."/>
            <person name="Warren W."/>
            <person name="Wilson R.K."/>
        </authorList>
    </citation>
    <scope>NUCLEOTIDE SEQUENCE [LARGE SCALE GENOMIC DNA]</scope>
    <source>
        <strain evidence="4">IAEA</strain>
    </source>
</reference>
<evidence type="ECO:0000256" key="1">
    <source>
        <dbReference type="SAM" id="Coils"/>
    </source>
</evidence>
<dbReference type="VEuPathDB" id="VectorBase:GBRI012296"/>
<dbReference type="EnsemblMetazoa" id="GBRI012296-RA">
    <property type="protein sequence ID" value="GBRI012296-PA"/>
    <property type="gene ID" value="GBRI012296"/>
</dbReference>
<dbReference type="AlphaFoldDB" id="A0A1A9WAK1"/>
<feature type="compositionally biased region" description="Polar residues" evidence="2">
    <location>
        <begin position="695"/>
        <end position="712"/>
    </location>
</feature>
<reference evidence="3" key="2">
    <citation type="submission" date="2020-05" db="UniProtKB">
        <authorList>
            <consortium name="EnsemblMetazoa"/>
        </authorList>
    </citation>
    <scope>IDENTIFICATION</scope>
    <source>
        <strain evidence="3">IAEA</strain>
    </source>
</reference>
<organism evidence="3 4">
    <name type="scientific">Glossina brevipalpis</name>
    <dbReference type="NCBI Taxonomy" id="37001"/>
    <lineage>
        <taxon>Eukaryota</taxon>
        <taxon>Metazoa</taxon>
        <taxon>Ecdysozoa</taxon>
        <taxon>Arthropoda</taxon>
        <taxon>Hexapoda</taxon>
        <taxon>Insecta</taxon>
        <taxon>Pterygota</taxon>
        <taxon>Neoptera</taxon>
        <taxon>Endopterygota</taxon>
        <taxon>Diptera</taxon>
        <taxon>Brachycera</taxon>
        <taxon>Muscomorpha</taxon>
        <taxon>Hippoboscoidea</taxon>
        <taxon>Glossinidae</taxon>
        <taxon>Glossina</taxon>
    </lineage>
</organism>
<keyword evidence="1" id="KW-0175">Coiled coil</keyword>
<dbReference type="PANTHER" id="PTHR28594:SF1">
    <property type="entry name" value="ATR-INTERACTING PROTEIN"/>
    <property type="match status" value="1"/>
</dbReference>
<dbReference type="PANTHER" id="PTHR28594">
    <property type="entry name" value="ATR-INTERACTING PROTEIN"/>
    <property type="match status" value="1"/>
</dbReference>
<evidence type="ECO:0000256" key="2">
    <source>
        <dbReference type="SAM" id="MobiDB-lite"/>
    </source>
</evidence>
<dbReference type="SUPFAM" id="SSF48371">
    <property type="entry name" value="ARM repeat"/>
    <property type="match status" value="1"/>
</dbReference>
<protein>
    <recommendedName>
        <fullName evidence="5">ATR-interacting protein mus304</fullName>
    </recommendedName>
</protein>
<dbReference type="Proteomes" id="UP000091820">
    <property type="component" value="Unassembled WGS sequence"/>
</dbReference>
<proteinExistence type="predicted"/>
<sequence>MAKRIQPMKEFGRSVKKPKLDITVSKSRPVASVNHQNPKNSVFWDDDDDDVILLATQQAEAAVVAEKSELELTMPETEIIFKDFSNQASTSTQKPLQNGNIFTQLLEDDDDKLLAVAAEDDVEVFKKPTTSLLRPLQSEGTQVNAKNQVVVATKQSEDLTEFVLSQTTPSFATLPASQSMARRQLASERQIKFLMEKVDALKNENSRLTKDLADNKGKLECQDGEASLLRDELRHVRQQMQNLKMEKIFSVEAAKNECQTKISHLSKRVELKETELRLKEVECSKIKIKYASETQKYQQNNTIQEIRNPTNKTMSNKREQQKFKMRNFHLHVIETCSIKDCLTPGFYEAALERGVWKKQRTLFQLELENIQTLTAQLQLLNADKLVECLVPKCINSACKVLPEFWSYCHSLEFSKNCLIYPYHDYTLKSSERTQMENIDNKNLLKPLQHYENEKVLSLRRYIAAMAVICKIVPALSLALIKCKHGEYYLLQITIEAVAKLGFSREICEHFGVLEALALLVNNILIHITSDLEDKYMELIISLLKHIVFTRPSPWIFREISSSLSYCAYHLPQAMDFFCINSPQSTFSADRVKSIYRFTNDSCLMQVYCGLLEIAFPLCSRLPKQHFMLLSDICLKHIRLAYRCFIKPPSFIHKHLPAYDDDYDDDDDDDDDDDEDVGKDQANSMSGRISMEVDSSENNTTPQTSAGSSNSNCHQTSKQTSENTCECYTKLCLSVVTLCYQLLRQWLLHQKKYLTPEIAKISNVATQLLHLIFCDNYLTCLFRDSEETTKHHLYLICKWLTMNSKILQLNDISLRFLEKLQTSHIMSRDITTESNIANIALDLSEWQKSSNDDVSHIKIANTEEEAEERAEKLKLIERAANEETYFVSLQGFAFDFH</sequence>
<name>A0A1A9WAK1_9MUSC</name>